<feature type="region of interest" description="Disordered" evidence="7">
    <location>
        <begin position="1475"/>
        <end position="1511"/>
    </location>
</feature>
<feature type="compositionally biased region" description="Low complexity" evidence="7">
    <location>
        <begin position="815"/>
        <end position="825"/>
    </location>
</feature>
<feature type="region of interest" description="Disordered" evidence="7">
    <location>
        <begin position="728"/>
        <end position="825"/>
    </location>
</feature>
<evidence type="ECO:0000256" key="4">
    <source>
        <dbReference type="ARBA" id="ARBA00022679"/>
    </source>
</evidence>
<dbReference type="PANTHER" id="PTHR11254">
    <property type="entry name" value="HECT DOMAIN UBIQUITIN-PROTEIN LIGASE"/>
    <property type="match status" value="1"/>
</dbReference>
<dbReference type="GO" id="GO:0005737">
    <property type="term" value="C:cytoplasm"/>
    <property type="evidence" value="ECO:0007669"/>
    <property type="project" value="TreeGrafter"/>
</dbReference>
<gene>
    <name evidence="9" type="primary">PLEST007984</name>
    <name evidence="9" type="ORF">PLESTB_001207700</name>
</gene>
<dbReference type="InterPro" id="IPR050409">
    <property type="entry name" value="E3_ubiq-protein_ligase"/>
</dbReference>
<proteinExistence type="predicted"/>
<keyword evidence="10" id="KW-1185">Reference proteome</keyword>
<feature type="compositionally biased region" description="Gly residues" evidence="7">
    <location>
        <begin position="1193"/>
        <end position="1213"/>
    </location>
</feature>
<evidence type="ECO:0000256" key="3">
    <source>
        <dbReference type="ARBA" id="ARBA00012485"/>
    </source>
</evidence>
<dbReference type="GO" id="GO:0061630">
    <property type="term" value="F:ubiquitin protein ligase activity"/>
    <property type="evidence" value="ECO:0007669"/>
    <property type="project" value="UniProtKB-EC"/>
</dbReference>
<feature type="compositionally biased region" description="Basic and acidic residues" evidence="7">
    <location>
        <begin position="1348"/>
        <end position="1357"/>
    </location>
</feature>
<protein>
    <recommendedName>
        <fullName evidence="3">HECT-type E3 ubiquitin transferase</fullName>
        <ecNumber evidence="3">2.3.2.26</ecNumber>
    </recommendedName>
</protein>
<feature type="region of interest" description="Disordered" evidence="7">
    <location>
        <begin position="514"/>
        <end position="567"/>
    </location>
</feature>
<dbReference type="OrthoDB" id="8068875at2759"/>
<sequence length="1577" mass="155447">MLRMSEKSEGGLLPVSVRLGGSQISLVAWPELSVRGLAQRLLSNCGLYIDPEAVELHLGEYLLPQNSSLGTVVSKWHHPVALPSLATGAVYLKALIPSHSTGKARLKLDARGPPLHTVSQVAGRAVAAMALPAGPMRLRSAAADVVLLPYTFTNWKDAWDHNLMKVAVQLFRALLPDEPAAAGSVLRACSDLLDLPSAFSPRGQLYQGLCTLQLHIFLLQVTHELKEAGLASPPQDASAAAAGAAAAAPTSACWSSGRSPRGSAAACDGGARAARRASAGGGSRTSRAAAAAARQRDAAMDGLQQLLGKAAARVGVVLEQLSYYDSELSDMLASYMPSEADPVGPAPGAAAYGGGGGGAATAAAAAAGGSGPFPAASPPSGRDLRLQACEMLEPYAAMQLVEAFGRLAMGVRPACAAPSLLPPGTLPHGWDCHRSLFHAILDLAVSAGVRLSPPAAPEGHAHGHGHGDGAAAAQRDGLGQTHGSVSPPARGPTLELPVVANMLDSLLQLHGQAHSRCKGGPGAAAGAGRGTGGPGAEGHGDSSDDDSSDDGSSSSSDSSSGGARRRCCPRNPAVCQLPPCLDWLRDVVSVLGAACDVYALAGGSEAEAEEAEADAGVGAGAAVATEPQSAAAGRAAAAAGTSAGGGPLAVPVTAAATPVVTAAAAAMSANLAAAASVAPPAAARLSDPSGPDTAVAAAAAASGIPTGVPEQAAAGSEAQVLAGSGGGAAARAAAGPEPAAPGTPPADEAGGGGGAGAGGRGSVDQGLIRSYPPQHYYTSPDGSAADFEHAPPPPPKAPPSPAAARAADEDDDGADAPAPATPPHAAAAAAAGAAAAAAAPKGAAAAAAAAGPALATATAVAAAATAAAAAPPPALPSARSVVLDALLRAFQCPCLVGQALACGARSGELCERPVWRHPRLAGCAPAAAYQKQLLDELLTPLSYVYEDDDYDAPLIVVDRSDLLGTSMAALTDQANLHHEGICVSFEDEMAYGDGVLREWLTEISAALFDPNAGLFRLCEGDVRALHLCPAGCQQDNQLELLGVAGRVIGLAMRARVPLGFHLSTSLFKLLQHPGGAGRARLGPSDLAQLEPRLAATCGQIAAADDVEALGLTFVASCGQLGSVQEVPLLPGGRGEEQPVTAANRRDYLDRLTRFYCTWGCSSEHGEIMTRSGSGGGGGGGSGGRTGSESVAGAGTGAGAAGDEGGCEGGGGGGGGGWEECELDAVEALAQGLAESLFECDYEERVEALAARLRPLSVTAFNARLGGEVGRIDVAAWRSHTSAPAFKSDRERAALEAFWSVVSELSGEEQRRLLQFWTGISHLPAGGFKHLSQQLQIVPARALEDNGDDGDHGTDDNHAAGGSGGGGGGADGSATAEPLPGIVFDDVMLDTVAQLLADVNWGGGAGSGSGGSDGEQADADAGGGGGGGGSEERSVSAGALGAEASPSSGSSLVAGVSASVSASVSVTAAGGVVAVGGSSDASSSDAAADERAGGSLRSSSGSAGAGSSGSSGSSGTAAEAAVIAAGGGGGGGRASGPVLLAAHTCFFQLRLPLVECKEAMMGAVLESLANMGAFWNED</sequence>
<evidence type="ECO:0000256" key="7">
    <source>
        <dbReference type="SAM" id="MobiDB-lite"/>
    </source>
</evidence>
<feature type="compositionally biased region" description="Gly residues" evidence="7">
    <location>
        <begin position="1172"/>
        <end position="1185"/>
    </location>
</feature>
<dbReference type="Gene3D" id="3.30.2160.10">
    <property type="entry name" value="Hect, E3 ligase catalytic domain"/>
    <property type="match status" value="1"/>
</dbReference>
<feature type="region of interest" description="Disordered" evidence="7">
    <location>
        <begin position="1405"/>
        <end position="1451"/>
    </location>
</feature>
<feature type="compositionally biased region" description="Low complexity" evidence="7">
    <location>
        <begin position="1492"/>
        <end position="1501"/>
    </location>
</feature>
<evidence type="ECO:0000259" key="8">
    <source>
        <dbReference type="PROSITE" id="PS50237"/>
    </source>
</evidence>
<reference evidence="9 10" key="1">
    <citation type="journal article" date="2023" name="Commun. Biol.">
        <title>Reorganization of the ancestral sex-determining regions during the evolution of trioecy in Pleodorina starrii.</title>
        <authorList>
            <person name="Takahashi K."/>
            <person name="Suzuki S."/>
            <person name="Kawai-Toyooka H."/>
            <person name="Yamamoto K."/>
            <person name="Hamaji T."/>
            <person name="Ootsuki R."/>
            <person name="Yamaguchi H."/>
            <person name="Kawachi M."/>
            <person name="Higashiyama T."/>
            <person name="Nozaki H."/>
        </authorList>
    </citation>
    <scope>NUCLEOTIDE SEQUENCE [LARGE SCALE GENOMIC DNA]</scope>
    <source>
        <strain evidence="9 10">NIES-4479</strain>
    </source>
</reference>
<feature type="compositionally biased region" description="Low complexity" evidence="7">
    <location>
        <begin position="1434"/>
        <end position="1451"/>
    </location>
</feature>
<evidence type="ECO:0000313" key="9">
    <source>
        <dbReference type="EMBL" id="GLC57285.1"/>
    </source>
</evidence>
<dbReference type="SUPFAM" id="SSF56204">
    <property type="entry name" value="Hect, E3 ligase catalytic domain"/>
    <property type="match status" value="2"/>
</dbReference>
<dbReference type="PANTHER" id="PTHR11254:SF67">
    <property type="entry name" value="E3 UBIQUITIN-PROTEIN LIGASE HUWE1"/>
    <property type="match status" value="1"/>
</dbReference>
<dbReference type="Pfam" id="PF00632">
    <property type="entry name" value="HECT"/>
    <property type="match status" value="2"/>
</dbReference>
<comment type="caution">
    <text evidence="9">The sequence shown here is derived from an EMBL/GenBank/DDBJ whole genome shotgun (WGS) entry which is preliminary data.</text>
</comment>
<feature type="compositionally biased region" description="Low complexity" evidence="7">
    <location>
        <begin position="1475"/>
        <end position="1485"/>
    </location>
</feature>
<evidence type="ECO:0000256" key="5">
    <source>
        <dbReference type="ARBA" id="ARBA00022786"/>
    </source>
</evidence>
<evidence type="ECO:0000313" key="10">
    <source>
        <dbReference type="Proteomes" id="UP001165080"/>
    </source>
</evidence>
<dbReference type="SMART" id="SM00119">
    <property type="entry name" value="HECTc"/>
    <property type="match status" value="1"/>
</dbReference>
<dbReference type="Proteomes" id="UP001165080">
    <property type="component" value="Unassembled WGS sequence"/>
</dbReference>
<evidence type="ECO:0000256" key="2">
    <source>
        <dbReference type="ARBA" id="ARBA00004906"/>
    </source>
</evidence>
<feature type="domain" description="HECT" evidence="8">
    <location>
        <begin position="994"/>
        <end position="1351"/>
    </location>
</feature>
<comment type="catalytic activity">
    <reaction evidence="1">
        <text>S-ubiquitinyl-[E2 ubiquitin-conjugating enzyme]-L-cysteine + [acceptor protein]-L-lysine = [E2 ubiquitin-conjugating enzyme]-L-cysteine + N(6)-ubiquitinyl-[acceptor protein]-L-lysine.</text>
        <dbReference type="EC" id="2.3.2.26"/>
    </reaction>
</comment>
<keyword evidence="5 6" id="KW-0833">Ubl conjugation pathway</keyword>
<accession>A0A9W6F676</accession>
<feature type="compositionally biased region" description="Gly residues" evidence="7">
    <location>
        <begin position="519"/>
        <end position="537"/>
    </location>
</feature>
<dbReference type="Gene3D" id="3.30.2410.10">
    <property type="entry name" value="Hect, E3 ligase catalytic domain"/>
    <property type="match status" value="1"/>
</dbReference>
<dbReference type="EC" id="2.3.2.26" evidence="3"/>
<dbReference type="InterPro" id="IPR035983">
    <property type="entry name" value="Hect_E3_ubiquitin_ligase"/>
</dbReference>
<dbReference type="GO" id="GO:0006511">
    <property type="term" value="P:ubiquitin-dependent protein catabolic process"/>
    <property type="evidence" value="ECO:0007669"/>
    <property type="project" value="TreeGrafter"/>
</dbReference>
<name>A0A9W6F676_9CHLO</name>
<dbReference type="InterPro" id="IPR000569">
    <property type="entry name" value="HECT_dom"/>
</dbReference>
<dbReference type="Gene3D" id="3.90.1750.10">
    <property type="entry name" value="Hect, E3 ligase catalytic domains"/>
    <property type="match status" value="1"/>
</dbReference>
<feature type="compositionally biased region" description="Pro residues" evidence="7">
    <location>
        <begin position="790"/>
        <end position="801"/>
    </location>
</feature>
<feature type="compositionally biased region" description="Low complexity" evidence="7">
    <location>
        <begin position="550"/>
        <end position="562"/>
    </location>
</feature>
<evidence type="ECO:0000256" key="1">
    <source>
        <dbReference type="ARBA" id="ARBA00000885"/>
    </source>
</evidence>
<feature type="region of interest" description="Disordered" evidence="7">
    <location>
        <begin position="1342"/>
        <end position="1376"/>
    </location>
</feature>
<dbReference type="PROSITE" id="PS50237">
    <property type="entry name" value="HECT"/>
    <property type="match status" value="1"/>
</dbReference>
<comment type="caution">
    <text evidence="6">Lacks conserved residue(s) required for the propagation of feature annotation.</text>
</comment>
<feature type="compositionally biased region" description="Gly residues" evidence="7">
    <location>
        <begin position="1360"/>
        <end position="1370"/>
    </location>
</feature>
<feature type="region of interest" description="Disordered" evidence="7">
    <location>
        <begin position="1167"/>
        <end position="1213"/>
    </location>
</feature>
<dbReference type="EMBL" id="BRXU01000018">
    <property type="protein sequence ID" value="GLC57285.1"/>
    <property type="molecule type" value="Genomic_DNA"/>
</dbReference>
<evidence type="ECO:0000256" key="6">
    <source>
        <dbReference type="PROSITE-ProRule" id="PRU00104"/>
    </source>
</evidence>
<feature type="compositionally biased region" description="Gly residues" evidence="7">
    <location>
        <begin position="749"/>
        <end position="761"/>
    </location>
</feature>
<feature type="region of interest" description="Disordered" evidence="7">
    <location>
        <begin position="453"/>
        <end position="493"/>
    </location>
</feature>
<dbReference type="GO" id="GO:0000209">
    <property type="term" value="P:protein polyubiquitination"/>
    <property type="evidence" value="ECO:0007669"/>
    <property type="project" value="TreeGrafter"/>
</dbReference>
<organism evidence="9 10">
    <name type="scientific">Pleodorina starrii</name>
    <dbReference type="NCBI Taxonomy" id="330485"/>
    <lineage>
        <taxon>Eukaryota</taxon>
        <taxon>Viridiplantae</taxon>
        <taxon>Chlorophyta</taxon>
        <taxon>core chlorophytes</taxon>
        <taxon>Chlorophyceae</taxon>
        <taxon>CS clade</taxon>
        <taxon>Chlamydomonadales</taxon>
        <taxon>Volvocaceae</taxon>
        <taxon>Pleodorina</taxon>
    </lineage>
</organism>
<comment type="pathway">
    <text evidence="2">Protein modification; protein ubiquitination.</text>
</comment>
<keyword evidence="4" id="KW-0808">Transferase</keyword>